<accession>A0A1P8K6J1</accession>
<reference evidence="1 2" key="1">
    <citation type="submission" date="2017-01" db="EMBL/GenBank/DDBJ databases">
        <authorList>
            <person name="Mah S.A."/>
            <person name="Swanson W.J."/>
            <person name="Moy G.W."/>
            <person name="Vacquier V.D."/>
        </authorList>
    </citation>
    <scope>NUCLEOTIDE SEQUENCE [LARGE SCALE GENOMIC DNA]</scope>
    <source>
        <strain evidence="1 2">DSM 22694</strain>
    </source>
</reference>
<dbReference type="AlphaFoldDB" id="A0A1P8K6J1"/>
<evidence type="ECO:0000313" key="1">
    <source>
        <dbReference type="EMBL" id="APW41551.1"/>
    </source>
</evidence>
<sequence>MVYSFAVHDTEPEQFVIHVVEEAAHRLRDAVNLKIDPKRIKNLALGPEASLEQVQIAVAHLDRWRGSAAQWMHDVEWQKWLQR</sequence>
<name>A0A1P8K6J1_9BURK</name>
<keyword evidence="2" id="KW-1185">Reference proteome</keyword>
<evidence type="ECO:0000313" key="2">
    <source>
        <dbReference type="Proteomes" id="UP000186110"/>
    </source>
</evidence>
<dbReference type="EMBL" id="CP019239">
    <property type="protein sequence ID" value="APW41551.1"/>
    <property type="molecule type" value="Genomic_DNA"/>
</dbReference>
<dbReference type="Proteomes" id="UP000186110">
    <property type="component" value="Chromosome"/>
</dbReference>
<organism evidence="1 2">
    <name type="scientific">Rhodoferax saidenbachensis</name>
    <dbReference type="NCBI Taxonomy" id="1484693"/>
    <lineage>
        <taxon>Bacteria</taxon>
        <taxon>Pseudomonadati</taxon>
        <taxon>Pseudomonadota</taxon>
        <taxon>Betaproteobacteria</taxon>
        <taxon>Burkholderiales</taxon>
        <taxon>Comamonadaceae</taxon>
        <taxon>Rhodoferax</taxon>
    </lineage>
</organism>
<dbReference type="KEGG" id="rsb:RS694_02620"/>
<proteinExistence type="predicted"/>
<gene>
    <name evidence="1" type="ORF">RS694_02620</name>
</gene>
<protein>
    <submittedName>
        <fullName evidence="1">Uncharacterized protein</fullName>
    </submittedName>
</protein>